<keyword evidence="7 15" id="KW-0418">Kinase</keyword>
<dbReference type="Proteomes" id="UP001651158">
    <property type="component" value="Unassembled WGS sequence"/>
</dbReference>
<keyword evidence="8 11" id="KW-0067">ATP-binding</keyword>
<protein>
    <recommendedName>
        <fullName evidence="2">non-specific serine/threonine protein kinase</fullName>
        <ecNumber evidence="2">2.7.11.1</ecNumber>
    </recommendedName>
</protein>
<evidence type="ECO:0000256" key="7">
    <source>
        <dbReference type="ARBA" id="ARBA00022777"/>
    </source>
</evidence>
<dbReference type="PROSITE" id="PS00108">
    <property type="entry name" value="PROTEIN_KINASE_ST"/>
    <property type="match status" value="1"/>
</dbReference>
<keyword evidence="3 12" id="KW-0723">Serine/threonine-protein kinase</keyword>
<evidence type="ECO:0000256" key="5">
    <source>
        <dbReference type="ARBA" id="ARBA00022679"/>
    </source>
</evidence>
<evidence type="ECO:0000256" key="2">
    <source>
        <dbReference type="ARBA" id="ARBA00012513"/>
    </source>
</evidence>
<dbReference type="EC" id="2.7.11.1" evidence="2"/>
<gene>
    <name evidence="15" type="ORF">TcWFU_003153</name>
</gene>
<name>A0ABR4QQI3_9CEST</name>
<evidence type="ECO:0000256" key="6">
    <source>
        <dbReference type="ARBA" id="ARBA00022741"/>
    </source>
</evidence>
<evidence type="ECO:0000256" key="9">
    <source>
        <dbReference type="ARBA" id="ARBA00047899"/>
    </source>
</evidence>
<evidence type="ECO:0000256" key="4">
    <source>
        <dbReference type="ARBA" id="ARBA00022553"/>
    </source>
</evidence>
<feature type="binding site" evidence="11">
    <location>
        <position position="47"/>
    </location>
    <ligand>
        <name>ATP</name>
        <dbReference type="ChEBI" id="CHEBI:30616"/>
    </ligand>
</feature>
<dbReference type="PANTHER" id="PTHR24347">
    <property type="entry name" value="SERINE/THREONINE-PROTEIN KINASE"/>
    <property type="match status" value="1"/>
</dbReference>
<comment type="caution">
    <text evidence="15">The sequence shown here is derived from an EMBL/GenBank/DDBJ whole genome shotgun (WGS) entry which is preliminary data.</text>
</comment>
<evidence type="ECO:0000256" key="1">
    <source>
        <dbReference type="ARBA" id="ARBA00006692"/>
    </source>
</evidence>
<feature type="domain" description="Protein kinase" evidence="14">
    <location>
        <begin position="18"/>
        <end position="271"/>
    </location>
</feature>
<dbReference type="InterPro" id="IPR027442">
    <property type="entry name" value="MAPKAPK_C"/>
</dbReference>
<dbReference type="InterPro" id="IPR011009">
    <property type="entry name" value="Kinase-like_dom_sf"/>
</dbReference>
<evidence type="ECO:0000313" key="16">
    <source>
        <dbReference type="Proteomes" id="UP001651158"/>
    </source>
</evidence>
<dbReference type="InterPro" id="IPR008271">
    <property type="entry name" value="Ser/Thr_kinase_AS"/>
</dbReference>
<keyword evidence="16" id="KW-1185">Reference proteome</keyword>
<evidence type="ECO:0000256" key="11">
    <source>
        <dbReference type="PROSITE-ProRule" id="PRU10141"/>
    </source>
</evidence>
<dbReference type="Pfam" id="PF00069">
    <property type="entry name" value="Pkinase"/>
    <property type="match status" value="1"/>
</dbReference>
<dbReference type="EMBL" id="JAKROA010000001">
    <property type="protein sequence ID" value="KAL5111714.1"/>
    <property type="molecule type" value="Genomic_DNA"/>
</dbReference>
<dbReference type="InterPro" id="IPR000719">
    <property type="entry name" value="Prot_kinase_dom"/>
</dbReference>
<keyword evidence="5" id="KW-0808">Transferase</keyword>
<sequence>MVGYSFPMKTTAITQEYEITQTSLGSGINGKVLKCIHKATGKPYALKVLGDDEKSCREVELHYRVSDSENIVRIVDIFENNNTNTGRNHLLIVMECMEGGELFNRIQQSHRNGFTENDAARIVFQIATAIRCLHRRNIAHRDLKPENLLFTSDAPDATLKLTDFGFAKETSTGTSLQSPCFTPYYVAPEVLGPVAYDQQCDMWSLGVITYILQGGDPFSPGMKSRIRHGHYTYPPKEWSVVSQDAKDLISHLLIVQPQQRLTIEQTPLPTLEILNEERQNWNEVQEGFREGLQIMRTESNTPQLKKLTDTSNPILKRRERERARVGHAGVSVAATSSTATNGNPMAASGNGMQHC</sequence>
<evidence type="ECO:0000259" key="14">
    <source>
        <dbReference type="PROSITE" id="PS50011"/>
    </source>
</evidence>
<keyword evidence="6 11" id="KW-0547">Nucleotide-binding</keyword>
<proteinExistence type="inferred from homology"/>
<evidence type="ECO:0000256" key="3">
    <source>
        <dbReference type="ARBA" id="ARBA00022527"/>
    </source>
</evidence>
<dbReference type="GO" id="GO:0016301">
    <property type="term" value="F:kinase activity"/>
    <property type="evidence" value="ECO:0007669"/>
    <property type="project" value="UniProtKB-KW"/>
</dbReference>
<evidence type="ECO:0000256" key="8">
    <source>
        <dbReference type="ARBA" id="ARBA00022840"/>
    </source>
</evidence>
<keyword evidence="4" id="KW-0597">Phosphoprotein</keyword>
<feature type="region of interest" description="Disordered" evidence="13">
    <location>
        <begin position="336"/>
        <end position="355"/>
    </location>
</feature>
<dbReference type="SMART" id="SM00220">
    <property type="entry name" value="S_TKc"/>
    <property type="match status" value="1"/>
</dbReference>
<dbReference type="PROSITE" id="PS00107">
    <property type="entry name" value="PROTEIN_KINASE_ATP"/>
    <property type="match status" value="1"/>
</dbReference>
<evidence type="ECO:0000256" key="13">
    <source>
        <dbReference type="SAM" id="MobiDB-lite"/>
    </source>
</evidence>
<reference evidence="15 16" key="1">
    <citation type="journal article" date="2022" name="Front. Cell. Infect. Microbiol.">
        <title>The Genomes of Two Strains of Taenia crassiceps the Animal Model for the Study of Human Cysticercosis.</title>
        <authorList>
            <person name="Bobes R.J."/>
            <person name="Estrada K."/>
            <person name="Rios-Valencia D.G."/>
            <person name="Calderon-Gallegos A."/>
            <person name="de la Torre P."/>
            <person name="Carrero J.C."/>
            <person name="Sanchez-Flores A."/>
            <person name="Laclette J.P."/>
        </authorList>
    </citation>
    <scope>NUCLEOTIDE SEQUENCE [LARGE SCALE GENOMIC DNA]</scope>
    <source>
        <strain evidence="15">WFUcys</strain>
    </source>
</reference>
<evidence type="ECO:0000313" key="15">
    <source>
        <dbReference type="EMBL" id="KAL5111714.1"/>
    </source>
</evidence>
<organism evidence="15 16">
    <name type="scientific">Taenia crassiceps</name>
    <dbReference type="NCBI Taxonomy" id="6207"/>
    <lineage>
        <taxon>Eukaryota</taxon>
        <taxon>Metazoa</taxon>
        <taxon>Spiralia</taxon>
        <taxon>Lophotrochozoa</taxon>
        <taxon>Platyhelminthes</taxon>
        <taxon>Cestoda</taxon>
        <taxon>Eucestoda</taxon>
        <taxon>Cyclophyllidea</taxon>
        <taxon>Taeniidae</taxon>
        <taxon>Taenia</taxon>
    </lineage>
</organism>
<dbReference type="Gene3D" id="1.10.510.10">
    <property type="entry name" value="Transferase(Phosphotransferase) domain 1"/>
    <property type="match status" value="1"/>
</dbReference>
<accession>A0ABR4QQI3</accession>
<dbReference type="Gene3D" id="4.10.1170.10">
    <property type="entry name" value="MAP kinase activated protein kinase 2"/>
    <property type="match status" value="1"/>
</dbReference>
<comment type="catalytic activity">
    <reaction evidence="10">
        <text>L-seryl-[protein] + ATP = O-phospho-L-seryl-[protein] + ADP + H(+)</text>
        <dbReference type="Rhea" id="RHEA:17989"/>
        <dbReference type="Rhea" id="RHEA-COMP:9863"/>
        <dbReference type="Rhea" id="RHEA-COMP:11604"/>
        <dbReference type="ChEBI" id="CHEBI:15378"/>
        <dbReference type="ChEBI" id="CHEBI:29999"/>
        <dbReference type="ChEBI" id="CHEBI:30616"/>
        <dbReference type="ChEBI" id="CHEBI:83421"/>
        <dbReference type="ChEBI" id="CHEBI:456216"/>
        <dbReference type="EC" id="2.7.11.1"/>
    </reaction>
</comment>
<comment type="similarity">
    <text evidence="1">Belongs to the protein kinase superfamily. CAMK Ser/Thr protein kinase family.</text>
</comment>
<dbReference type="PROSITE" id="PS50011">
    <property type="entry name" value="PROTEIN_KINASE_DOM"/>
    <property type="match status" value="1"/>
</dbReference>
<dbReference type="InterPro" id="IPR017441">
    <property type="entry name" value="Protein_kinase_ATP_BS"/>
</dbReference>
<comment type="catalytic activity">
    <reaction evidence="9">
        <text>L-threonyl-[protein] + ATP = O-phospho-L-threonyl-[protein] + ADP + H(+)</text>
        <dbReference type="Rhea" id="RHEA:46608"/>
        <dbReference type="Rhea" id="RHEA-COMP:11060"/>
        <dbReference type="Rhea" id="RHEA-COMP:11605"/>
        <dbReference type="ChEBI" id="CHEBI:15378"/>
        <dbReference type="ChEBI" id="CHEBI:30013"/>
        <dbReference type="ChEBI" id="CHEBI:30616"/>
        <dbReference type="ChEBI" id="CHEBI:61977"/>
        <dbReference type="ChEBI" id="CHEBI:456216"/>
        <dbReference type="EC" id="2.7.11.1"/>
    </reaction>
</comment>
<dbReference type="Gene3D" id="3.30.200.20">
    <property type="entry name" value="Phosphorylase Kinase, domain 1"/>
    <property type="match status" value="1"/>
</dbReference>
<evidence type="ECO:0000256" key="12">
    <source>
        <dbReference type="RuleBase" id="RU000304"/>
    </source>
</evidence>
<dbReference type="SUPFAM" id="SSF56112">
    <property type="entry name" value="Protein kinase-like (PK-like)"/>
    <property type="match status" value="1"/>
</dbReference>
<evidence type="ECO:0000256" key="10">
    <source>
        <dbReference type="ARBA" id="ARBA00048679"/>
    </source>
</evidence>